<dbReference type="Proteomes" id="UP001164187">
    <property type="component" value="Chromosome"/>
</dbReference>
<proteinExistence type="predicted"/>
<accession>A0ABY7JMN9</accession>
<evidence type="ECO:0000313" key="2">
    <source>
        <dbReference type="Proteomes" id="UP001164187"/>
    </source>
</evidence>
<gene>
    <name evidence="1" type="ORF">O0R46_08525</name>
</gene>
<name>A0ABY7JMN9_9FIRM</name>
<protein>
    <submittedName>
        <fullName evidence="1">Uncharacterized protein</fullName>
    </submittedName>
</protein>
<dbReference type="RefSeq" id="WP_269311331.1">
    <property type="nucleotide sequence ID" value="NZ_CP114052.1"/>
</dbReference>
<reference evidence="1" key="1">
    <citation type="submission" date="2022-12" db="EMBL/GenBank/DDBJ databases">
        <title>Peptostreptococcus.</title>
        <authorList>
            <person name="Lee S.H."/>
        </authorList>
    </citation>
    <scope>NUCLEOTIDE SEQUENCE</scope>
    <source>
        <strain evidence="1">CBA3647</strain>
    </source>
</reference>
<evidence type="ECO:0000313" key="1">
    <source>
        <dbReference type="EMBL" id="WAW14634.1"/>
    </source>
</evidence>
<organism evidence="1 2">
    <name type="scientific">Peptostreptococcus equinus</name>
    <dbReference type="NCBI Taxonomy" id="3003601"/>
    <lineage>
        <taxon>Bacteria</taxon>
        <taxon>Bacillati</taxon>
        <taxon>Bacillota</taxon>
        <taxon>Clostridia</taxon>
        <taxon>Peptostreptococcales</taxon>
        <taxon>Peptostreptococcaceae</taxon>
        <taxon>Peptostreptococcus</taxon>
    </lineage>
</organism>
<sequence length="111" mass="12807">MNKEITLEDIEQKCKELATICNWFLYKAGAYSINVDRFIHRSPRLHFGQNYKFIGLNGTERVREGGLTVEVSKVINECELFYSRDSTLEDIEKILKEKAVATTTTSQQNVE</sequence>
<keyword evidence="2" id="KW-1185">Reference proteome</keyword>
<dbReference type="EMBL" id="CP114052">
    <property type="protein sequence ID" value="WAW14634.1"/>
    <property type="molecule type" value="Genomic_DNA"/>
</dbReference>